<feature type="region of interest" description="Disordered" evidence="1">
    <location>
        <begin position="1"/>
        <end position="29"/>
    </location>
</feature>
<protein>
    <submittedName>
        <fullName evidence="2">Protein FAM110A like</fullName>
    </submittedName>
</protein>
<evidence type="ECO:0000313" key="2">
    <source>
        <dbReference type="EMBL" id="PSR95445.1"/>
    </source>
</evidence>
<dbReference type="PANTHER" id="PTHR33264:SF55">
    <property type="entry name" value="TRANSMEMBRANE PROTEIN"/>
    <property type="match status" value="1"/>
</dbReference>
<proteinExistence type="predicted"/>
<dbReference type="Proteomes" id="UP000241394">
    <property type="component" value="Chromosome LG23"/>
</dbReference>
<dbReference type="AlphaFoldDB" id="A0A2R6PQU1"/>
<feature type="compositionally biased region" description="Polar residues" evidence="1">
    <location>
        <begin position="1"/>
        <end position="14"/>
    </location>
</feature>
<sequence>MRRQIVIQSPTPVNRMQPLLGGKSPAEERRGVGEVAGGTAAECAAICCCCPCALVNLVVLAVFKVPTGLCRKAWRKKNRRRMMKKKKALLQQQQQQQSDSSSKVGLNYKSEIEGSDGDDSAGDGQTPEVDFEADMWDRFYGTGFWRSPSQREE</sequence>
<evidence type="ECO:0000313" key="3">
    <source>
        <dbReference type="Proteomes" id="UP000241394"/>
    </source>
</evidence>
<reference evidence="2 3" key="1">
    <citation type="submission" date="2017-07" db="EMBL/GenBank/DDBJ databases">
        <title>An improved, manually edited Actinidia chinensis var. chinensis (kiwifruit) genome highlights the challenges associated with draft genomes and gene prediction in plants.</title>
        <authorList>
            <person name="Pilkington S."/>
            <person name="Crowhurst R."/>
            <person name="Hilario E."/>
            <person name="Nardozza S."/>
            <person name="Fraser L."/>
            <person name="Peng Y."/>
            <person name="Gunaseelan K."/>
            <person name="Simpson R."/>
            <person name="Tahir J."/>
            <person name="Deroles S."/>
            <person name="Templeton K."/>
            <person name="Luo Z."/>
            <person name="Davy M."/>
            <person name="Cheng C."/>
            <person name="Mcneilage M."/>
            <person name="Scaglione D."/>
            <person name="Liu Y."/>
            <person name="Zhang Q."/>
            <person name="Datson P."/>
            <person name="De Silva N."/>
            <person name="Gardiner S."/>
            <person name="Bassett H."/>
            <person name="Chagne D."/>
            <person name="Mccallum J."/>
            <person name="Dzierzon H."/>
            <person name="Deng C."/>
            <person name="Wang Y.-Y."/>
            <person name="Barron N."/>
            <person name="Manako K."/>
            <person name="Bowen J."/>
            <person name="Foster T."/>
            <person name="Erridge Z."/>
            <person name="Tiffin H."/>
            <person name="Waite C."/>
            <person name="Davies K."/>
            <person name="Grierson E."/>
            <person name="Laing W."/>
            <person name="Kirk R."/>
            <person name="Chen X."/>
            <person name="Wood M."/>
            <person name="Montefiori M."/>
            <person name="Brummell D."/>
            <person name="Schwinn K."/>
            <person name="Catanach A."/>
            <person name="Fullerton C."/>
            <person name="Li D."/>
            <person name="Meiyalaghan S."/>
            <person name="Nieuwenhuizen N."/>
            <person name="Read N."/>
            <person name="Prakash R."/>
            <person name="Hunter D."/>
            <person name="Zhang H."/>
            <person name="Mckenzie M."/>
            <person name="Knabel M."/>
            <person name="Harris A."/>
            <person name="Allan A."/>
            <person name="Chen A."/>
            <person name="Janssen B."/>
            <person name="Plunkett B."/>
            <person name="Dwamena C."/>
            <person name="Voogd C."/>
            <person name="Leif D."/>
            <person name="Lafferty D."/>
            <person name="Souleyre E."/>
            <person name="Varkonyi-Gasic E."/>
            <person name="Gambi F."/>
            <person name="Hanley J."/>
            <person name="Yao J.-L."/>
            <person name="Cheung J."/>
            <person name="David K."/>
            <person name="Warren B."/>
            <person name="Marsh K."/>
            <person name="Snowden K."/>
            <person name="Lin-Wang K."/>
            <person name="Brian L."/>
            <person name="Martinez-Sanchez M."/>
            <person name="Wang M."/>
            <person name="Ileperuma N."/>
            <person name="Macnee N."/>
            <person name="Campin R."/>
            <person name="Mcatee P."/>
            <person name="Drummond R."/>
            <person name="Espley R."/>
            <person name="Ireland H."/>
            <person name="Wu R."/>
            <person name="Atkinson R."/>
            <person name="Karunairetnam S."/>
            <person name="Bulley S."/>
            <person name="Chunkath S."/>
            <person name="Hanley Z."/>
            <person name="Storey R."/>
            <person name="Thrimawithana A."/>
            <person name="Thomson S."/>
            <person name="David C."/>
            <person name="Testolin R."/>
        </authorList>
    </citation>
    <scope>NUCLEOTIDE SEQUENCE [LARGE SCALE GENOMIC DNA]</scope>
    <source>
        <strain evidence="3">cv. Red5</strain>
        <tissue evidence="2">Young leaf</tissue>
    </source>
</reference>
<dbReference type="EMBL" id="NKQK01000023">
    <property type="protein sequence ID" value="PSR95445.1"/>
    <property type="molecule type" value="Genomic_DNA"/>
</dbReference>
<keyword evidence="3" id="KW-1185">Reference proteome</keyword>
<reference evidence="3" key="2">
    <citation type="journal article" date="2018" name="BMC Genomics">
        <title>A manually annotated Actinidia chinensis var. chinensis (kiwifruit) genome highlights the challenges associated with draft genomes and gene prediction in plants.</title>
        <authorList>
            <person name="Pilkington S.M."/>
            <person name="Crowhurst R."/>
            <person name="Hilario E."/>
            <person name="Nardozza S."/>
            <person name="Fraser L."/>
            <person name="Peng Y."/>
            <person name="Gunaseelan K."/>
            <person name="Simpson R."/>
            <person name="Tahir J."/>
            <person name="Deroles S.C."/>
            <person name="Templeton K."/>
            <person name="Luo Z."/>
            <person name="Davy M."/>
            <person name="Cheng C."/>
            <person name="McNeilage M."/>
            <person name="Scaglione D."/>
            <person name="Liu Y."/>
            <person name="Zhang Q."/>
            <person name="Datson P."/>
            <person name="De Silva N."/>
            <person name="Gardiner S.E."/>
            <person name="Bassett H."/>
            <person name="Chagne D."/>
            <person name="McCallum J."/>
            <person name="Dzierzon H."/>
            <person name="Deng C."/>
            <person name="Wang Y.Y."/>
            <person name="Barron L."/>
            <person name="Manako K."/>
            <person name="Bowen J."/>
            <person name="Foster T.M."/>
            <person name="Erridge Z.A."/>
            <person name="Tiffin H."/>
            <person name="Waite C.N."/>
            <person name="Davies K.M."/>
            <person name="Grierson E.P."/>
            <person name="Laing W.A."/>
            <person name="Kirk R."/>
            <person name="Chen X."/>
            <person name="Wood M."/>
            <person name="Montefiori M."/>
            <person name="Brummell D.A."/>
            <person name="Schwinn K.E."/>
            <person name="Catanach A."/>
            <person name="Fullerton C."/>
            <person name="Li D."/>
            <person name="Meiyalaghan S."/>
            <person name="Nieuwenhuizen N."/>
            <person name="Read N."/>
            <person name="Prakash R."/>
            <person name="Hunter D."/>
            <person name="Zhang H."/>
            <person name="McKenzie M."/>
            <person name="Knabel M."/>
            <person name="Harris A."/>
            <person name="Allan A.C."/>
            <person name="Gleave A."/>
            <person name="Chen A."/>
            <person name="Janssen B.J."/>
            <person name="Plunkett B."/>
            <person name="Ampomah-Dwamena C."/>
            <person name="Voogd C."/>
            <person name="Leif D."/>
            <person name="Lafferty D."/>
            <person name="Souleyre E.J.F."/>
            <person name="Varkonyi-Gasic E."/>
            <person name="Gambi F."/>
            <person name="Hanley J."/>
            <person name="Yao J.L."/>
            <person name="Cheung J."/>
            <person name="David K.M."/>
            <person name="Warren B."/>
            <person name="Marsh K."/>
            <person name="Snowden K.C."/>
            <person name="Lin-Wang K."/>
            <person name="Brian L."/>
            <person name="Martinez-Sanchez M."/>
            <person name="Wang M."/>
            <person name="Ileperuma N."/>
            <person name="Macnee N."/>
            <person name="Campin R."/>
            <person name="McAtee P."/>
            <person name="Drummond R.S.M."/>
            <person name="Espley R.V."/>
            <person name="Ireland H.S."/>
            <person name="Wu R."/>
            <person name="Atkinson R.G."/>
            <person name="Karunairetnam S."/>
            <person name="Bulley S."/>
            <person name="Chunkath S."/>
            <person name="Hanley Z."/>
            <person name="Storey R."/>
            <person name="Thrimawithana A.H."/>
            <person name="Thomson S."/>
            <person name="David C."/>
            <person name="Testolin R."/>
            <person name="Huang H."/>
            <person name="Hellens R.P."/>
            <person name="Schaffer R.J."/>
        </authorList>
    </citation>
    <scope>NUCLEOTIDE SEQUENCE [LARGE SCALE GENOMIC DNA]</scope>
    <source>
        <strain evidence="3">cv. Red5</strain>
    </source>
</reference>
<dbReference type="STRING" id="1590841.A0A2R6PQU1"/>
<feature type="region of interest" description="Disordered" evidence="1">
    <location>
        <begin position="81"/>
        <end position="128"/>
    </location>
</feature>
<dbReference type="PANTHER" id="PTHR33264">
    <property type="entry name" value="EXPRESSED PROTEIN"/>
    <property type="match status" value="1"/>
</dbReference>
<organism evidence="2 3">
    <name type="scientific">Actinidia chinensis var. chinensis</name>
    <name type="common">Chinese soft-hair kiwi</name>
    <dbReference type="NCBI Taxonomy" id="1590841"/>
    <lineage>
        <taxon>Eukaryota</taxon>
        <taxon>Viridiplantae</taxon>
        <taxon>Streptophyta</taxon>
        <taxon>Embryophyta</taxon>
        <taxon>Tracheophyta</taxon>
        <taxon>Spermatophyta</taxon>
        <taxon>Magnoliopsida</taxon>
        <taxon>eudicotyledons</taxon>
        <taxon>Gunneridae</taxon>
        <taxon>Pentapetalae</taxon>
        <taxon>asterids</taxon>
        <taxon>Ericales</taxon>
        <taxon>Actinidiaceae</taxon>
        <taxon>Actinidia</taxon>
    </lineage>
</organism>
<comment type="caution">
    <text evidence="2">The sequence shown here is derived from an EMBL/GenBank/DDBJ whole genome shotgun (WGS) entry which is preliminary data.</text>
</comment>
<dbReference type="Gramene" id="PSR95445">
    <property type="protein sequence ID" value="PSR95445"/>
    <property type="gene ID" value="CEY00_Acc26202"/>
</dbReference>
<accession>A0A2R6PQU1</accession>
<evidence type="ECO:0000256" key="1">
    <source>
        <dbReference type="SAM" id="MobiDB-lite"/>
    </source>
</evidence>
<dbReference type="OMA" id="AFDMMDD"/>
<gene>
    <name evidence="2" type="ORF">CEY00_Acc26202</name>
</gene>
<name>A0A2R6PQU1_ACTCC</name>
<dbReference type="InParanoid" id="A0A2R6PQU1"/>